<evidence type="ECO:0000313" key="5">
    <source>
        <dbReference type="EMBL" id="GGZ48564.1"/>
    </source>
</evidence>
<dbReference type="EC" id="2.7.13.3" evidence="2"/>
<dbReference type="SMART" id="SM00388">
    <property type="entry name" value="HisKA"/>
    <property type="match status" value="1"/>
</dbReference>
<dbReference type="InterPro" id="IPR005467">
    <property type="entry name" value="His_kinase_dom"/>
</dbReference>
<dbReference type="Pfam" id="PF02518">
    <property type="entry name" value="HATPase_c"/>
    <property type="match status" value="1"/>
</dbReference>
<accession>A0ABQ3BKL8</accession>
<dbReference type="InterPro" id="IPR003018">
    <property type="entry name" value="GAF"/>
</dbReference>
<dbReference type="PANTHER" id="PTHR43102:SF2">
    <property type="entry name" value="GAF DOMAIN-CONTAINING PROTEIN"/>
    <property type="match status" value="1"/>
</dbReference>
<dbReference type="CDD" id="cd00082">
    <property type="entry name" value="HisKA"/>
    <property type="match status" value="1"/>
</dbReference>
<gene>
    <name evidence="5" type="ORF">GCM10008088_07250</name>
</gene>
<dbReference type="SUPFAM" id="SSF55781">
    <property type="entry name" value="GAF domain-like"/>
    <property type="match status" value="1"/>
</dbReference>
<keyword evidence="3" id="KW-0597">Phosphoprotein</keyword>
<protein>
    <recommendedName>
        <fullName evidence="2">histidine kinase</fullName>
        <ecNumber evidence="2">2.7.13.3</ecNumber>
    </recommendedName>
</protein>
<evidence type="ECO:0000256" key="1">
    <source>
        <dbReference type="ARBA" id="ARBA00000085"/>
    </source>
</evidence>
<dbReference type="InterPro" id="IPR029016">
    <property type="entry name" value="GAF-like_dom_sf"/>
</dbReference>
<comment type="caution">
    <text evidence="5">The sequence shown here is derived from an EMBL/GenBank/DDBJ whole genome shotgun (WGS) entry which is preliminary data.</text>
</comment>
<dbReference type="SMART" id="SM00387">
    <property type="entry name" value="HATPase_c"/>
    <property type="match status" value="1"/>
</dbReference>
<organism evidence="5 6">
    <name type="scientific">Mesonia mobilis</name>
    <dbReference type="NCBI Taxonomy" id="369791"/>
    <lineage>
        <taxon>Bacteria</taxon>
        <taxon>Pseudomonadati</taxon>
        <taxon>Bacteroidota</taxon>
        <taxon>Flavobacteriia</taxon>
        <taxon>Flavobacteriales</taxon>
        <taxon>Flavobacteriaceae</taxon>
        <taxon>Mesonia</taxon>
    </lineage>
</organism>
<name>A0ABQ3BKL8_9FLAO</name>
<dbReference type="Pfam" id="PF01590">
    <property type="entry name" value="GAF"/>
    <property type="match status" value="1"/>
</dbReference>
<dbReference type="InterPro" id="IPR003661">
    <property type="entry name" value="HisK_dim/P_dom"/>
</dbReference>
<evidence type="ECO:0000259" key="4">
    <source>
        <dbReference type="PROSITE" id="PS50109"/>
    </source>
</evidence>
<evidence type="ECO:0000313" key="6">
    <source>
        <dbReference type="Proteomes" id="UP000615593"/>
    </source>
</evidence>
<dbReference type="SMART" id="SM00065">
    <property type="entry name" value="GAF"/>
    <property type="match status" value="1"/>
</dbReference>
<dbReference type="InterPro" id="IPR004358">
    <property type="entry name" value="Sig_transdc_His_kin-like_C"/>
</dbReference>
<dbReference type="Gene3D" id="3.30.565.10">
    <property type="entry name" value="Histidine kinase-like ATPase, C-terminal domain"/>
    <property type="match status" value="1"/>
</dbReference>
<proteinExistence type="predicted"/>
<dbReference type="PROSITE" id="PS50109">
    <property type="entry name" value="HIS_KIN"/>
    <property type="match status" value="1"/>
</dbReference>
<dbReference type="RefSeq" id="WP_027884079.1">
    <property type="nucleotide sequence ID" value="NZ_BMWY01000002.1"/>
</dbReference>
<dbReference type="SUPFAM" id="SSF55874">
    <property type="entry name" value="ATPase domain of HSP90 chaperone/DNA topoisomerase II/histidine kinase"/>
    <property type="match status" value="1"/>
</dbReference>
<dbReference type="Pfam" id="PF00512">
    <property type="entry name" value="HisKA"/>
    <property type="match status" value="1"/>
</dbReference>
<evidence type="ECO:0000256" key="3">
    <source>
        <dbReference type="ARBA" id="ARBA00022553"/>
    </source>
</evidence>
<dbReference type="GO" id="GO:0016301">
    <property type="term" value="F:kinase activity"/>
    <property type="evidence" value="ECO:0007669"/>
    <property type="project" value="UniProtKB-KW"/>
</dbReference>
<sequence>MIKPEIPKNETFRLQALKELNILDSKAEQEFDDLASLASYICETPVSLITFLEEKRQWFKSHIGTDLCETDRDISFCGHAINHPQELMIVEDATKDERFADNPLTSLKDTPVIFYAGMPLTDKMGNALGTLCIIDHQPKTLTETQKSKLKTVANQVVKLLELRLRNNKLKTIEKELRAKNELLKNFAGVVSHDMKMPLTNMIVTVDILKEKYSAQLDEKGKQYLKYLKQSSFTLSDYITKILTHYESDKFDDLEESETFDIHHLLEEIVDLFNIREDCEINFPEQNIELHCNRVALEQILLNLIGNSLKYNDKEKIVIDVECYLHQDVYNFTVSDNGMGIPEHKQKEIFELFSTVAEIDRNGNKGNGIGLSTVKKLINKMGGDIKVTSTLGEKTSFSFSIKKNTVKKTA</sequence>
<dbReference type="InterPro" id="IPR036097">
    <property type="entry name" value="HisK_dim/P_sf"/>
</dbReference>
<dbReference type="PRINTS" id="PR00344">
    <property type="entry name" value="BCTRLSENSOR"/>
</dbReference>
<dbReference type="Proteomes" id="UP000615593">
    <property type="component" value="Unassembled WGS sequence"/>
</dbReference>
<keyword evidence="5" id="KW-0418">Kinase</keyword>
<feature type="domain" description="Histidine kinase" evidence="4">
    <location>
        <begin position="189"/>
        <end position="404"/>
    </location>
</feature>
<comment type="catalytic activity">
    <reaction evidence="1">
        <text>ATP + protein L-histidine = ADP + protein N-phospho-L-histidine.</text>
        <dbReference type="EC" id="2.7.13.3"/>
    </reaction>
</comment>
<reference evidence="6" key="1">
    <citation type="journal article" date="2019" name="Int. J. Syst. Evol. Microbiol.">
        <title>The Global Catalogue of Microorganisms (GCM) 10K type strain sequencing project: providing services to taxonomists for standard genome sequencing and annotation.</title>
        <authorList>
            <consortium name="The Broad Institute Genomics Platform"/>
            <consortium name="The Broad Institute Genome Sequencing Center for Infectious Disease"/>
            <person name="Wu L."/>
            <person name="Ma J."/>
        </authorList>
    </citation>
    <scope>NUCLEOTIDE SEQUENCE [LARGE SCALE GENOMIC DNA]</scope>
    <source>
        <strain evidence="6">KCTC 12708</strain>
    </source>
</reference>
<keyword evidence="6" id="KW-1185">Reference proteome</keyword>
<dbReference type="SUPFAM" id="SSF47384">
    <property type="entry name" value="Homodimeric domain of signal transducing histidine kinase"/>
    <property type="match status" value="1"/>
</dbReference>
<dbReference type="Gene3D" id="1.10.287.130">
    <property type="match status" value="1"/>
</dbReference>
<dbReference type="InterPro" id="IPR003594">
    <property type="entry name" value="HATPase_dom"/>
</dbReference>
<evidence type="ECO:0000256" key="2">
    <source>
        <dbReference type="ARBA" id="ARBA00012438"/>
    </source>
</evidence>
<dbReference type="PANTHER" id="PTHR43102">
    <property type="entry name" value="SLR1143 PROTEIN"/>
    <property type="match status" value="1"/>
</dbReference>
<dbReference type="InterPro" id="IPR036890">
    <property type="entry name" value="HATPase_C_sf"/>
</dbReference>
<dbReference type="GeneID" id="94368387"/>
<dbReference type="EMBL" id="BMWY01000002">
    <property type="protein sequence ID" value="GGZ48564.1"/>
    <property type="molecule type" value="Genomic_DNA"/>
</dbReference>
<keyword evidence="5" id="KW-0808">Transferase</keyword>
<dbReference type="Gene3D" id="3.30.450.40">
    <property type="match status" value="1"/>
</dbReference>